<dbReference type="PROSITE" id="PS00409">
    <property type="entry name" value="PROKAR_NTER_METHYL"/>
    <property type="match status" value="1"/>
</dbReference>
<gene>
    <name evidence="2" type="ORF">Mal64_09470</name>
</gene>
<dbReference type="Pfam" id="PF07596">
    <property type="entry name" value="SBP_bac_10"/>
    <property type="match status" value="1"/>
</dbReference>
<dbReference type="Gene3D" id="3.30.700.10">
    <property type="entry name" value="Glycoprotein, Type 4 Pilin"/>
    <property type="match status" value="1"/>
</dbReference>
<dbReference type="EMBL" id="SJPQ01000001">
    <property type="protein sequence ID" value="TWT90554.1"/>
    <property type="molecule type" value="Genomic_DNA"/>
</dbReference>
<dbReference type="InterPro" id="IPR011453">
    <property type="entry name" value="DUF1559"/>
</dbReference>
<dbReference type="SUPFAM" id="SSF54523">
    <property type="entry name" value="Pili subunits"/>
    <property type="match status" value="1"/>
</dbReference>
<dbReference type="PANTHER" id="PTHR30093:SF2">
    <property type="entry name" value="TYPE II SECRETION SYSTEM PROTEIN H"/>
    <property type="match status" value="1"/>
</dbReference>
<evidence type="ECO:0000313" key="2">
    <source>
        <dbReference type="EMBL" id="TWT90554.1"/>
    </source>
</evidence>
<dbReference type="Proteomes" id="UP000315440">
    <property type="component" value="Unassembled WGS sequence"/>
</dbReference>
<feature type="domain" description="DUF1559" evidence="1">
    <location>
        <begin position="35"/>
        <end position="401"/>
    </location>
</feature>
<reference evidence="2 3" key="1">
    <citation type="submission" date="2019-02" db="EMBL/GenBank/DDBJ databases">
        <title>Deep-cultivation of Planctomycetes and their phenomic and genomic characterization uncovers novel biology.</title>
        <authorList>
            <person name="Wiegand S."/>
            <person name="Jogler M."/>
            <person name="Boedeker C."/>
            <person name="Pinto D."/>
            <person name="Vollmers J."/>
            <person name="Rivas-Marin E."/>
            <person name="Kohn T."/>
            <person name="Peeters S.H."/>
            <person name="Heuer A."/>
            <person name="Rast P."/>
            <person name="Oberbeckmann S."/>
            <person name="Bunk B."/>
            <person name="Jeske O."/>
            <person name="Meyerdierks A."/>
            <person name="Storesund J.E."/>
            <person name="Kallscheuer N."/>
            <person name="Luecker S."/>
            <person name="Lage O.M."/>
            <person name="Pohl T."/>
            <person name="Merkel B.J."/>
            <person name="Hornburger P."/>
            <person name="Mueller R.-W."/>
            <person name="Bruemmer F."/>
            <person name="Labrenz M."/>
            <person name="Spormann A.M."/>
            <person name="Op Den Camp H."/>
            <person name="Overmann J."/>
            <person name="Amann R."/>
            <person name="Jetten M.S.M."/>
            <person name="Mascher T."/>
            <person name="Medema M.H."/>
            <person name="Devos D.P."/>
            <person name="Kaster A.-K."/>
            <person name="Ovreas L."/>
            <person name="Rohde M."/>
            <person name="Galperin M.Y."/>
            <person name="Jogler C."/>
        </authorList>
    </citation>
    <scope>NUCLEOTIDE SEQUENCE [LARGE SCALE GENOMIC DNA]</scope>
    <source>
        <strain evidence="2 3">Mal64</strain>
    </source>
</reference>
<evidence type="ECO:0000259" key="1">
    <source>
        <dbReference type="Pfam" id="PF07596"/>
    </source>
</evidence>
<sequence>MRTPMRSPRGFTLVELLVVIAIIGILVALLLPAVQAAREAARRNQCLSQVKQLALSMHNHHDTNLFFPLVSTAPYYTQAGQGLELARVYDGAVRDNTTGAGSDLTDGDDNIDGYSWIVKLLPYFEENVLYDKINRQTNKFRVDPYDTWNTLAANNGDTNWNAETNPYFWEVELPVLLCPSYDGDETTSYTGQGDLPPATLRGDPAISNYKAIPSTHYGGLGASGDGSLSLTTNSPTSGNESDEDECDNGAYCGNGVLAFPGLVGDRVNNRGFNFASMTDGSAKTVIFAESREQEVAAWYSSLSSYMVAVWPGREETPESTVPYGSNVAPIVWTMDGANAIALNKGSNRTDPASQELYYMEVGEFPHDTTQRVRWGPSALHPGVILHGFGDGHAKPIRDAVDGDIYMAIITRSGRETVDDSQL</sequence>
<proteinExistence type="predicted"/>
<dbReference type="PANTHER" id="PTHR30093">
    <property type="entry name" value="GENERAL SECRETION PATHWAY PROTEIN G"/>
    <property type="match status" value="1"/>
</dbReference>
<organism evidence="2 3">
    <name type="scientific">Pseudobythopirellula maris</name>
    <dbReference type="NCBI Taxonomy" id="2527991"/>
    <lineage>
        <taxon>Bacteria</taxon>
        <taxon>Pseudomonadati</taxon>
        <taxon>Planctomycetota</taxon>
        <taxon>Planctomycetia</taxon>
        <taxon>Pirellulales</taxon>
        <taxon>Lacipirellulaceae</taxon>
        <taxon>Pseudobythopirellula</taxon>
    </lineage>
</organism>
<name>A0A5C5ZSN7_9BACT</name>
<dbReference type="InterPro" id="IPR045584">
    <property type="entry name" value="Pilin-like"/>
</dbReference>
<dbReference type="Pfam" id="PF07963">
    <property type="entry name" value="N_methyl"/>
    <property type="match status" value="1"/>
</dbReference>
<dbReference type="AlphaFoldDB" id="A0A5C5ZSN7"/>
<keyword evidence="3" id="KW-1185">Reference proteome</keyword>
<accession>A0A5C5ZSN7</accession>
<dbReference type="InterPro" id="IPR012902">
    <property type="entry name" value="N_methyl_site"/>
</dbReference>
<evidence type="ECO:0000313" key="3">
    <source>
        <dbReference type="Proteomes" id="UP000315440"/>
    </source>
</evidence>
<protein>
    <submittedName>
        <fullName evidence="2">Putative major pilin subunit</fullName>
    </submittedName>
</protein>
<comment type="caution">
    <text evidence="2">The sequence shown here is derived from an EMBL/GenBank/DDBJ whole genome shotgun (WGS) entry which is preliminary data.</text>
</comment>
<dbReference type="NCBIfam" id="TIGR02532">
    <property type="entry name" value="IV_pilin_GFxxxE"/>
    <property type="match status" value="1"/>
</dbReference>